<dbReference type="InterPro" id="IPR007202">
    <property type="entry name" value="4Fe-4S_dom"/>
</dbReference>
<evidence type="ECO:0000256" key="7">
    <source>
        <dbReference type="ARBA" id="ARBA00022967"/>
    </source>
</evidence>
<dbReference type="GO" id="GO:0051539">
    <property type="term" value="F:4 iron, 4 sulfur cluster binding"/>
    <property type="evidence" value="ECO:0007669"/>
    <property type="project" value="UniProtKB-KW"/>
</dbReference>
<dbReference type="NCBIfam" id="NF003475">
    <property type="entry name" value="PRK05113.1"/>
    <property type="match status" value="1"/>
</dbReference>
<organism evidence="14">
    <name type="scientific">hydrothermal vent metagenome</name>
    <dbReference type="NCBI Taxonomy" id="652676"/>
    <lineage>
        <taxon>unclassified sequences</taxon>
        <taxon>metagenomes</taxon>
        <taxon>ecological metagenomes</taxon>
    </lineage>
</organism>
<evidence type="ECO:0000259" key="13">
    <source>
        <dbReference type="PROSITE" id="PS51656"/>
    </source>
</evidence>
<gene>
    <name evidence="14" type="ORF">MNBD_GAMMA24-1209</name>
</gene>
<dbReference type="InterPro" id="IPR017896">
    <property type="entry name" value="4Fe4S_Fe-S-bd"/>
</dbReference>
<evidence type="ECO:0000256" key="5">
    <source>
        <dbReference type="ARBA" id="ARBA00022723"/>
    </source>
</evidence>
<dbReference type="PIRSF" id="PIRSF005784">
    <property type="entry name" value="Elect_transpt_RnfB"/>
    <property type="match status" value="1"/>
</dbReference>
<keyword evidence="2" id="KW-1003">Cell membrane</keyword>
<feature type="domain" description="4Fe-4S ferredoxin-type" evidence="12">
    <location>
        <begin position="131"/>
        <end position="160"/>
    </location>
</feature>
<dbReference type="InterPro" id="IPR017900">
    <property type="entry name" value="4Fe4S_Fe_S_CS"/>
</dbReference>
<feature type="domain" description="4Fe-4S ferredoxin-type" evidence="12">
    <location>
        <begin position="101"/>
        <end position="130"/>
    </location>
</feature>
<dbReference type="EMBL" id="UOFZ01000034">
    <property type="protein sequence ID" value="VAX12343.1"/>
    <property type="molecule type" value="Genomic_DNA"/>
</dbReference>
<evidence type="ECO:0000256" key="6">
    <source>
        <dbReference type="ARBA" id="ARBA00022737"/>
    </source>
</evidence>
<evidence type="ECO:0000256" key="4">
    <source>
        <dbReference type="ARBA" id="ARBA00022519"/>
    </source>
</evidence>
<dbReference type="GO" id="GO:0046872">
    <property type="term" value="F:metal ion binding"/>
    <property type="evidence" value="ECO:0007669"/>
    <property type="project" value="UniProtKB-KW"/>
</dbReference>
<dbReference type="PROSITE" id="PS51379">
    <property type="entry name" value="4FE4S_FER_2"/>
    <property type="match status" value="2"/>
</dbReference>
<dbReference type="HAMAP" id="MF_00463">
    <property type="entry name" value="RsxB_RnfB"/>
    <property type="match status" value="1"/>
</dbReference>
<dbReference type="InterPro" id="IPR010207">
    <property type="entry name" value="Elect_transpt_cplx_RnfB/RsxB"/>
</dbReference>
<dbReference type="GO" id="GO:0009055">
    <property type="term" value="F:electron transfer activity"/>
    <property type="evidence" value="ECO:0007669"/>
    <property type="project" value="InterPro"/>
</dbReference>
<dbReference type="InterPro" id="IPR016463">
    <property type="entry name" value="RnfB/RsxB_Proteobac"/>
</dbReference>
<dbReference type="NCBIfam" id="TIGR01944">
    <property type="entry name" value="rnfB"/>
    <property type="match status" value="1"/>
</dbReference>
<dbReference type="AlphaFoldDB" id="A0A3B1BJM3"/>
<keyword evidence="5" id="KW-0479">Metal-binding</keyword>
<keyword evidence="8" id="KW-0249">Electron transport</keyword>
<protein>
    <submittedName>
        <fullName evidence="14">Electron transport complex protein RnfB</fullName>
    </submittedName>
</protein>
<keyword evidence="11" id="KW-0472">Membrane</keyword>
<accession>A0A3B1BJM3</accession>
<proteinExistence type="inferred from homology"/>
<evidence type="ECO:0000256" key="9">
    <source>
        <dbReference type="ARBA" id="ARBA00023004"/>
    </source>
</evidence>
<name>A0A3B1BJM3_9ZZZZ</name>
<dbReference type="SUPFAM" id="SSF54862">
    <property type="entry name" value="4Fe-4S ferredoxins"/>
    <property type="match status" value="1"/>
</dbReference>
<keyword evidence="9" id="KW-0408">Iron</keyword>
<evidence type="ECO:0000256" key="8">
    <source>
        <dbReference type="ARBA" id="ARBA00022982"/>
    </source>
</evidence>
<evidence type="ECO:0000256" key="2">
    <source>
        <dbReference type="ARBA" id="ARBA00022475"/>
    </source>
</evidence>
<evidence type="ECO:0000256" key="3">
    <source>
        <dbReference type="ARBA" id="ARBA00022485"/>
    </source>
</evidence>
<dbReference type="Gene3D" id="3.30.70.20">
    <property type="match status" value="1"/>
</dbReference>
<sequence>MLAAITSLTILGLVLGYLLGLASRYLKVEGNPLQAEIEELLPGSQCGQCGYPGCTAAADAIANSQAEITICPPGGLALVEVLANKLGVSIDLSSVEDKTPMVAFVNEALCIGCTKCFKQCPTDALAGGPKQIHVVIADTCTGCEKCVDICPTECIAMRPLPVTLQDWHWPKPELELVTQTSGV</sequence>
<keyword evidence="7" id="KW-1278">Translocase</keyword>
<keyword evidence="4" id="KW-0997">Cell inner membrane</keyword>
<dbReference type="PROSITE" id="PS51656">
    <property type="entry name" value="4FE4S"/>
    <property type="match status" value="1"/>
</dbReference>
<keyword evidence="1" id="KW-0813">Transport</keyword>
<dbReference type="Gene3D" id="1.10.15.40">
    <property type="entry name" value="Electron transport complex subunit B, putative Fe-S cluster"/>
    <property type="match status" value="1"/>
</dbReference>
<dbReference type="GO" id="GO:0022900">
    <property type="term" value="P:electron transport chain"/>
    <property type="evidence" value="ECO:0007669"/>
    <property type="project" value="InterPro"/>
</dbReference>
<dbReference type="Pfam" id="PF04060">
    <property type="entry name" value="FeS"/>
    <property type="match status" value="1"/>
</dbReference>
<evidence type="ECO:0000313" key="14">
    <source>
        <dbReference type="EMBL" id="VAX12343.1"/>
    </source>
</evidence>
<evidence type="ECO:0000256" key="10">
    <source>
        <dbReference type="ARBA" id="ARBA00023014"/>
    </source>
</evidence>
<dbReference type="PANTHER" id="PTHR42859">
    <property type="entry name" value="OXIDOREDUCTASE"/>
    <property type="match status" value="1"/>
</dbReference>
<dbReference type="PROSITE" id="PS00198">
    <property type="entry name" value="4FE4S_FER_1"/>
    <property type="match status" value="1"/>
</dbReference>
<dbReference type="GO" id="GO:0005886">
    <property type="term" value="C:plasma membrane"/>
    <property type="evidence" value="ECO:0007669"/>
    <property type="project" value="InterPro"/>
</dbReference>
<evidence type="ECO:0000259" key="12">
    <source>
        <dbReference type="PROSITE" id="PS51379"/>
    </source>
</evidence>
<evidence type="ECO:0000256" key="11">
    <source>
        <dbReference type="ARBA" id="ARBA00023136"/>
    </source>
</evidence>
<dbReference type="InterPro" id="IPR050294">
    <property type="entry name" value="RnfB_subfamily"/>
</dbReference>
<feature type="domain" description="4Fe-4S" evidence="13">
    <location>
        <begin position="29"/>
        <end position="88"/>
    </location>
</feature>
<keyword evidence="3" id="KW-0004">4Fe-4S</keyword>
<keyword evidence="6" id="KW-0677">Repeat</keyword>
<reference evidence="14" key="1">
    <citation type="submission" date="2018-06" db="EMBL/GenBank/DDBJ databases">
        <authorList>
            <person name="Zhirakovskaya E."/>
        </authorList>
    </citation>
    <scope>NUCLEOTIDE SEQUENCE</scope>
</reference>
<dbReference type="PANTHER" id="PTHR42859:SF3">
    <property type="entry name" value="ION-TRANSLOCATING OXIDOREDUCTASE COMPLEX SUBUNIT B"/>
    <property type="match status" value="1"/>
</dbReference>
<dbReference type="Pfam" id="PF14697">
    <property type="entry name" value="Fer4_21"/>
    <property type="match status" value="1"/>
</dbReference>
<keyword evidence="10" id="KW-0411">Iron-sulfur</keyword>
<evidence type="ECO:0000256" key="1">
    <source>
        <dbReference type="ARBA" id="ARBA00022448"/>
    </source>
</evidence>